<dbReference type="PROSITE" id="PS50056">
    <property type="entry name" value="TYR_PHOSPHATASE_2"/>
    <property type="match status" value="1"/>
</dbReference>
<comment type="catalytic activity">
    <reaction evidence="7">
        <text>O-phospho-L-tyrosyl-[protein] + H2O = L-tyrosyl-[protein] + phosphate</text>
        <dbReference type="Rhea" id="RHEA:10684"/>
        <dbReference type="Rhea" id="RHEA-COMP:10136"/>
        <dbReference type="Rhea" id="RHEA-COMP:20101"/>
        <dbReference type="ChEBI" id="CHEBI:15377"/>
        <dbReference type="ChEBI" id="CHEBI:43474"/>
        <dbReference type="ChEBI" id="CHEBI:46858"/>
        <dbReference type="ChEBI" id="CHEBI:61978"/>
        <dbReference type="EC" id="3.1.3.48"/>
    </reaction>
</comment>
<dbReference type="InterPro" id="IPR016130">
    <property type="entry name" value="Tyr_Pase_AS"/>
</dbReference>
<reference evidence="10" key="1">
    <citation type="submission" date="2025-08" db="UniProtKB">
        <authorList>
            <consortium name="Ensembl"/>
        </authorList>
    </citation>
    <scope>IDENTIFICATION</scope>
</reference>
<comment type="catalytic activity">
    <reaction evidence="5 7">
        <text>O-phospho-L-threonyl-[protein] + H2O = L-threonyl-[protein] + phosphate</text>
        <dbReference type="Rhea" id="RHEA:47004"/>
        <dbReference type="Rhea" id="RHEA-COMP:11060"/>
        <dbReference type="Rhea" id="RHEA-COMP:11605"/>
        <dbReference type="ChEBI" id="CHEBI:15377"/>
        <dbReference type="ChEBI" id="CHEBI:30013"/>
        <dbReference type="ChEBI" id="CHEBI:43474"/>
        <dbReference type="ChEBI" id="CHEBI:61977"/>
        <dbReference type="EC" id="3.1.3.16"/>
    </reaction>
</comment>
<dbReference type="Pfam" id="PF00782">
    <property type="entry name" value="DSPc"/>
    <property type="match status" value="1"/>
</dbReference>
<dbReference type="PROSITE" id="PS50054">
    <property type="entry name" value="TYR_PHOSPHATASE_DUAL"/>
    <property type="match status" value="1"/>
</dbReference>
<protein>
    <recommendedName>
        <fullName evidence="7">Dual specificity protein phosphatase</fullName>
        <ecNumber evidence="7">3.1.3.16</ecNumber>
        <ecNumber evidence="7">3.1.3.48</ecNumber>
    </recommendedName>
</protein>
<evidence type="ECO:0000313" key="10">
    <source>
        <dbReference type="Ensembl" id="ENSSANP00000017103.1"/>
    </source>
</evidence>
<evidence type="ECO:0000259" key="8">
    <source>
        <dbReference type="PROSITE" id="PS50054"/>
    </source>
</evidence>
<dbReference type="PRINTS" id="PR01909">
    <property type="entry name" value="ADSPHPHTASEA"/>
</dbReference>
<reference evidence="10" key="2">
    <citation type="submission" date="2025-09" db="UniProtKB">
        <authorList>
            <consortium name="Ensembl"/>
        </authorList>
    </citation>
    <scope>IDENTIFICATION</scope>
</reference>
<dbReference type="InterPro" id="IPR020405">
    <property type="entry name" value="Atypical_DUSP_subfamA"/>
</dbReference>
<dbReference type="Ensembl" id="ENSSANT00000018250.1">
    <property type="protein sequence ID" value="ENSSANP00000017103.1"/>
    <property type="gene ID" value="ENSSANG00000009004.1"/>
</dbReference>
<dbReference type="GO" id="GO:0033549">
    <property type="term" value="F:MAP kinase phosphatase activity"/>
    <property type="evidence" value="ECO:0007669"/>
    <property type="project" value="TreeGrafter"/>
</dbReference>
<keyword evidence="11" id="KW-1185">Reference proteome</keyword>
<sequence>GSLVTNFSRMLREDSKRNVDRILSESPSIEELEDILHGGQLSCNHIDEVCPNLFLGDMYMSHDRYGLWRLGITHVLNAAHGKMCCKGSDDFYGTTVKYYGVPANDLPTFDISSFFYPSAHYIHDALNTTGVFVHCAVGVSRSAALVLAYLMIYCNYSLVDAILKVKERRWIFPNQGFLKQLMTLNNELNYKLQSK</sequence>
<dbReference type="SMART" id="SM00195">
    <property type="entry name" value="DSPc"/>
    <property type="match status" value="1"/>
</dbReference>
<dbReference type="SUPFAM" id="SSF52799">
    <property type="entry name" value="(Phosphotyrosine protein) phosphatases II"/>
    <property type="match status" value="1"/>
</dbReference>
<feature type="domain" description="Tyrosine-protein phosphatase" evidence="8">
    <location>
        <begin position="45"/>
        <end position="190"/>
    </location>
</feature>
<evidence type="ECO:0000256" key="7">
    <source>
        <dbReference type="RuleBase" id="RU366038"/>
    </source>
</evidence>
<evidence type="ECO:0000256" key="3">
    <source>
        <dbReference type="ARBA" id="ARBA00022912"/>
    </source>
</evidence>
<dbReference type="EC" id="3.1.3.16" evidence="7"/>
<dbReference type="PANTHER" id="PTHR45682">
    <property type="entry name" value="AGAP008228-PA"/>
    <property type="match status" value="1"/>
</dbReference>
<dbReference type="AlphaFoldDB" id="A0A671LD03"/>
<dbReference type="GO" id="GO:0004722">
    <property type="term" value="F:protein serine/threonine phosphatase activity"/>
    <property type="evidence" value="ECO:0007669"/>
    <property type="project" value="UniProtKB-EC"/>
</dbReference>
<keyword evidence="3 7" id="KW-0904">Protein phosphatase</keyword>
<comment type="similarity">
    <text evidence="1 7">Belongs to the protein-tyrosine phosphatase family. Non-receptor class dual specificity subfamily.</text>
</comment>
<dbReference type="GO" id="GO:0004725">
    <property type="term" value="F:protein tyrosine phosphatase activity"/>
    <property type="evidence" value="ECO:0007669"/>
    <property type="project" value="UniProtKB-EC"/>
</dbReference>
<comment type="function">
    <text evidence="7">Dual specificity phosphatase able to dephosphorylate phosphotyrosine, phosphoserine and phosphothreonine residues, with a preference for phosphotyrosine as a substrate.</text>
</comment>
<evidence type="ECO:0000313" key="11">
    <source>
        <dbReference type="Proteomes" id="UP000472260"/>
    </source>
</evidence>
<name>A0A671LD03_9TELE</name>
<evidence type="ECO:0000256" key="6">
    <source>
        <dbReference type="PIRSR" id="PIRSR620405-1"/>
    </source>
</evidence>
<dbReference type="PANTHER" id="PTHR45682:SF3">
    <property type="entry name" value="DUAL SPECIFICITY PROTEIN PHOSPHATASE"/>
    <property type="match status" value="1"/>
</dbReference>
<dbReference type="Gene3D" id="3.90.190.10">
    <property type="entry name" value="Protein tyrosine phosphatase superfamily"/>
    <property type="match status" value="1"/>
</dbReference>
<dbReference type="PROSITE" id="PS00383">
    <property type="entry name" value="TYR_PHOSPHATASE_1"/>
    <property type="match status" value="1"/>
</dbReference>
<dbReference type="Proteomes" id="UP000472260">
    <property type="component" value="Unassembled WGS sequence"/>
</dbReference>
<dbReference type="InterPro" id="IPR020422">
    <property type="entry name" value="TYR_PHOSPHATASE_DUAL_dom"/>
</dbReference>
<dbReference type="GO" id="GO:0043409">
    <property type="term" value="P:negative regulation of MAPK cascade"/>
    <property type="evidence" value="ECO:0007669"/>
    <property type="project" value="TreeGrafter"/>
</dbReference>
<dbReference type="InterPro" id="IPR029021">
    <property type="entry name" value="Prot-tyrosine_phosphatase-like"/>
</dbReference>
<dbReference type="GO" id="GO:0005737">
    <property type="term" value="C:cytoplasm"/>
    <property type="evidence" value="ECO:0007669"/>
    <property type="project" value="TreeGrafter"/>
</dbReference>
<comment type="catalytic activity">
    <reaction evidence="4 7">
        <text>O-phospho-L-seryl-[protein] + H2O = L-seryl-[protein] + phosphate</text>
        <dbReference type="Rhea" id="RHEA:20629"/>
        <dbReference type="Rhea" id="RHEA-COMP:9863"/>
        <dbReference type="Rhea" id="RHEA-COMP:11604"/>
        <dbReference type="ChEBI" id="CHEBI:15377"/>
        <dbReference type="ChEBI" id="CHEBI:29999"/>
        <dbReference type="ChEBI" id="CHEBI:43474"/>
        <dbReference type="ChEBI" id="CHEBI:83421"/>
        <dbReference type="EC" id="3.1.3.16"/>
    </reaction>
</comment>
<accession>A0A671LD03</accession>
<feature type="domain" description="Tyrosine specific protein phosphatases" evidence="9">
    <location>
        <begin position="131"/>
        <end position="169"/>
    </location>
</feature>
<gene>
    <name evidence="10" type="primary">si:ch211-223p8.8</name>
</gene>
<dbReference type="EC" id="3.1.3.48" evidence="7"/>
<evidence type="ECO:0000259" key="9">
    <source>
        <dbReference type="PROSITE" id="PS50056"/>
    </source>
</evidence>
<feature type="active site" description="Phosphocysteine intermediate" evidence="6">
    <location>
        <position position="135"/>
    </location>
</feature>
<proteinExistence type="inferred from homology"/>
<evidence type="ECO:0000256" key="1">
    <source>
        <dbReference type="ARBA" id="ARBA00008601"/>
    </source>
</evidence>
<dbReference type="GO" id="GO:0008138">
    <property type="term" value="F:protein tyrosine/serine/threonine phosphatase activity"/>
    <property type="evidence" value="ECO:0007669"/>
    <property type="project" value="UniProtKB-UniRule"/>
</dbReference>
<dbReference type="InterPro" id="IPR000387">
    <property type="entry name" value="Tyr_Pase_dom"/>
</dbReference>
<evidence type="ECO:0000256" key="2">
    <source>
        <dbReference type="ARBA" id="ARBA00022801"/>
    </source>
</evidence>
<keyword evidence="2 7" id="KW-0378">Hydrolase</keyword>
<organism evidence="10 11">
    <name type="scientific">Sinocyclocheilus anshuiensis</name>
    <dbReference type="NCBI Taxonomy" id="1608454"/>
    <lineage>
        <taxon>Eukaryota</taxon>
        <taxon>Metazoa</taxon>
        <taxon>Chordata</taxon>
        <taxon>Craniata</taxon>
        <taxon>Vertebrata</taxon>
        <taxon>Euteleostomi</taxon>
        <taxon>Actinopterygii</taxon>
        <taxon>Neopterygii</taxon>
        <taxon>Teleostei</taxon>
        <taxon>Ostariophysi</taxon>
        <taxon>Cypriniformes</taxon>
        <taxon>Cyprinidae</taxon>
        <taxon>Cyprininae</taxon>
        <taxon>Sinocyclocheilus</taxon>
    </lineage>
</organism>
<evidence type="ECO:0000256" key="4">
    <source>
        <dbReference type="ARBA" id="ARBA00047761"/>
    </source>
</evidence>
<evidence type="ECO:0000256" key="5">
    <source>
        <dbReference type="ARBA" id="ARBA00048336"/>
    </source>
</evidence>
<dbReference type="InterPro" id="IPR000340">
    <property type="entry name" value="Dual-sp_phosphatase_cat-dom"/>
</dbReference>
<dbReference type="PRINTS" id="PR01908">
    <property type="entry name" value="ADSPHPHTASE"/>
</dbReference>